<dbReference type="KEGG" id="bann:JFN94_19845"/>
<name>A0A7T6VLI9_9BURK</name>
<reference evidence="1 2" key="1">
    <citation type="submission" date="2020-12" db="EMBL/GenBank/DDBJ databases">
        <title>Complete genome sequence of Burkholderia anthina BJQ0011.</title>
        <authorList>
            <person name="Xu Y."/>
        </authorList>
    </citation>
    <scope>NUCLEOTIDE SEQUENCE [LARGE SCALE GENOMIC DNA]</scope>
    <source>
        <strain evidence="1 2">BJQ0011</strain>
    </source>
</reference>
<dbReference type="Proteomes" id="UP000596205">
    <property type="component" value="Chromosome 2"/>
</dbReference>
<accession>A0A7T6VLI9</accession>
<evidence type="ECO:0000313" key="1">
    <source>
        <dbReference type="EMBL" id="QQK06110.1"/>
    </source>
</evidence>
<proteinExistence type="predicted"/>
<sequence length="93" mass="10982">MNYSNRYFVDGDEFYSPCRANRIAIIKMKERRCDSMHMSMWRQGSQRIAQRAGKHVNPGEWLGYDVSDSNNRFSFKFNTLAAVCIIREFLMSE</sequence>
<dbReference type="RefSeq" id="WP_175762328.1">
    <property type="nucleotide sequence ID" value="NZ_CADETV010000047.1"/>
</dbReference>
<dbReference type="EMBL" id="CP066770">
    <property type="protein sequence ID" value="QQK06110.1"/>
    <property type="molecule type" value="Genomic_DNA"/>
</dbReference>
<organism evidence="1 2">
    <name type="scientific">Burkholderia anthina</name>
    <dbReference type="NCBI Taxonomy" id="179879"/>
    <lineage>
        <taxon>Bacteria</taxon>
        <taxon>Pseudomonadati</taxon>
        <taxon>Pseudomonadota</taxon>
        <taxon>Betaproteobacteria</taxon>
        <taxon>Burkholderiales</taxon>
        <taxon>Burkholderiaceae</taxon>
        <taxon>Burkholderia</taxon>
        <taxon>Burkholderia cepacia complex</taxon>
    </lineage>
</organism>
<evidence type="ECO:0000313" key="2">
    <source>
        <dbReference type="Proteomes" id="UP000596205"/>
    </source>
</evidence>
<gene>
    <name evidence="1" type="ORF">JFN94_19845</name>
</gene>
<protein>
    <submittedName>
        <fullName evidence="1">Uncharacterized protein</fullName>
    </submittedName>
</protein>
<dbReference type="AlphaFoldDB" id="A0A7T6VLI9"/>